<dbReference type="OrthoDB" id="7852413at2"/>
<dbReference type="EMBL" id="CP032125">
    <property type="protein sequence ID" value="AXX97052.1"/>
    <property type="molecule type" value="Genomic_DNA"/>
</dbReference>
<reference evidence="2 3" key="1">
    <citation type="submission" date="2018-09" db="EMBL/GenBank/DDBJ databases">
        <title>Profundibacter amoris BAR1 gen. nov., sp. nov., a new member of the Roseobacter clade isolated at Lokis Castle Vent Field on the Arctic Mid-Oceanic Ridge.</title>
        <authorList>
            <person name="Le Moine Bauer S."/>
            <person name="Sjoeberg A.G."/>
            <person name="L'Haridon S."/>
            <person name="Stokke R."/>
            <person name="Roalkvam I."/>
            <person name="Steen I.H."/>
            <person name="Dahle H."/>
        </authorList>
    </citation>
    <scope>NUCLEOTIDE SEQUENCE [LARGE SCALE GENOMIC DNA]</scope>
    <source>
        <strain evidence="2 3">BAR1</strain>
    </source>
</reference>
<evidence type="ECO:0000313" key="2">
    <source>
        <dbReference type="EMBL" id="AXX97052.1"/>
    </source>
</evidence>
<dbReference type="Proteomes" id="UP000261704">
    <property type="component" value="Chromosome"/>
</dbReference>
<feature type="chain" id="PRO_5017038512" description="DUF1311 domain-containing protein" evidence="1">
    <location>
        <begin position="20"/>
        <end position="245"/>
    </location>
</feature>
<evidence type="ECO:0000256" key="1">
    <source>
        <dbReference type="SAM" id="SignalP"/>
    </source>
</evidence>
<dbReference type="RefSeq" id="WP_118941710.1">
    <property type="nucleotide sequence ID" value="NZ_CP032125.1"/>
</dbReference>
<name>A0A347UDX4_9RHOB</name>
<evidence type="ECO:0008006" key="4">
    <source>
        <dbReference type="Google" id="ProtNLM"/>
    </source>
</evidence>
<gene>
    <name evidence="2" type="ORF">BAR1_03375</name>
</gene>
<organism evidence="2 3">
    <name type="scientific">Profundibacter amoris</name>
    <dbReference type="NCBI Taxonomy" id="2171755"/>
    <lineage>
        <taxon>Bacteria</taxon>
        <taxon>Pseudomonadati</taxon>
        <taxon>Pseudomonadota</taxon>
        <taxon>Alphaproteobacteria</taxon>
        <taxon>Rhodobacterales</taxon>
        <taxon>Paracoccaceae</taxon>
        <taxon>Profundibacter</taxon>
    </lineage>
</organism>
<dbReference type="AlphaFoldDB" id="A0A347UDX4"/>
<evidence type="ECO:0000313" key="3">
    <source>
        <dbReference type="Proteomes" id="UP000261704"/>
    </source>
</evidence>
<keyword evidence="1" id="KW-0732">Signal</keyword>
<feature type="signal peptide" evidence="1">
    <location>
        <begin position="1"/>
        <end position="19"/>
    </location>
</feature>
<sequence length="245" mass="27887">MTRILMILALCLTATAPRADTQLTPFAFDLHKQFDDCISTPSENLYRKCQDVLTASYTLRREIAYALDECQTANVEGCVTAFKDAGFPADRLNIATLERCEMLGRLEEVDIREVPENSCIEKIARNIERNSIPTSHNTDISCGINYIECAEIIDKGREYWESAAHTAFYEKLNAVPGSSDFSNDALTSHRYYSLLERQHRLRIDLAETTCNIQTVIPHWANTIDNEECMGEAYARIWLNMNAEEE</sequence>
<accession>A0A347UDX4</accession>
<proteinExistence type="predicted"/>
<dbReference type="KEGG" id="pamo:BAR1_03375"/>
<keyword evidence="3" id="KW-1185">Reference proteome</keyword>
<protein>
    <recommendedName>
        <fullName evidence="4">DUF1311 domain-containing protein</fullName>
    </recommendedName>
</protein>